<feature type="coiled-coil region" evidence="2">
    <location>
        <begin position="93"/>
        <end position="127"/>
    </location>
</feature>
<sequence length="1423" mass="148384">MADDSNNIGGSVSLDTTNFKAGVTDLNRQIRVIESGFRAASAGMDEWGKSEEGLRVKINSLNQVTDLQRQKIANLTQQYKLIAAAKGEDSKEAQNLQARINNETATLNKNQKELENTTKELKNQSSVVSKLGNDYKESFDKAKQSTGNLFEQVKNIGKTMTGIGVGIAAGLGVAAKGAADFEQSMANVYSVIAPDEVTKFSAELKNLAITMGAETKYSATEAAQGIEELIKAGVSVSDILNGGLNGALSLATAGEINLADAAEIASTALNAFKNDGLSVQQAADILAGAANASATSVSELKLGLSAVSTVASSVGWSFKDTTTALAEFAQNGLKGSDAGTSLKTMLMNLQPSTDASANAMKKLGIITADGSNKFVDAQGHFKNLSEVSNILQESMSGLTDAQRLTYMETIFGSDAIRAANILFKEGAKGADDMATSIGKISAKDVAAQKMNTLNGAIEQLSGSVETAKISIGNALIPILKGLSNMIQGVIDGFNNLSPSMQSTIAIIGVVTAVTTLVAGPLLILVGMLPLISAGFSMILGPVGLIIIGITAAATALGIFIATNEGFRNVVAGIWTSISSTVGGVVTAIVNFFTVTIPTAFNNFITFIAQLPGQIGSFFMQLPSIIGNLFMQALMAIVNWGANVVTWVATAIPNIITSIGTFFSQLPANIGYALGFVIGTLVKWAVDIGTWVVTNIPVIIGNIVNFFLELPGKIWDVLTNVISHIGEWGSNIIAWAAANLPTIIGNIITFFASLPGKLWDILVSAITHIGEWGKNIISWAAANLPGVISNIVSFFKSLPGNLVDIGIDLVKGLWNGITGMAKWVKDKIGEFAKGVVQGFKDALGIKSPSRIMREEVGKNITSGVAQGIVDGIPKVTDSVAQVAKGIIDNKGLITNAMQGLTDTSSDVEITNTSTIANVITPTDTEDPDKINEENGQNLNESLGKGLTDSTDKVTTPINGLVSTVNTTMTNMATSMNKTGQDVDTNLGVGVTNNSSAAINPVNNVIATVTNNVKTFTQSCIGHGEDTDTNLGIGVTNNSAAVTGAVNNVITTLGNSLNTFAVCAVQYGQGTDTSIASGITNTASAVTGAISNLLSNVTSILNTFVSSCTSIGTAIVTSIGEGIKSSQDNLTSIVHNLTQKVIEAFTGKDGFDIHSPSRKLFEIGANVIQGFINGMSSKDALAFFKNKIGGAISGVAGNVAGWLSTALALTGTSMSWLPGLEKLVQAESGGDPSAWNPIPVGKNKEHATGLLQTLPSTFASYAMKGLNNILNPIHNAVAAINYIKKTYGSVYNTPLFTSGGAYVGYERGTNNAAAGPAYINEKGWEYVDFSGGEVIKSHQDSIDMLNQAASAINLMNNALSGMKLATPSTVNTNTTTQNSSSNLNIDGDVSITLEMEGKATAQVVMPWLEILQGKNLRKKLKGVTG</sequence>
<feature type="domain" description="Phage tail tape measure protein" evidence="5">
    <location>
        <begin position="206"/>
        <end position="412"/>
    </location>
</feature>
<evidence type="ECO:0000259" key="4">
    <source>
        <dbReference type="Pfam" id="PF01464"/>
    </source>
</evidence>
<dbReference type="SUPFAM" id="SSF48371">
    <property type="entry name" value="ARM repeat"/>
    <property type="match status" value="1"/>
</dbReference>
<feature type="transmembrane region" description="Helical" evidence="3">
    <location>
        <begin position="573"/>
        <end position="596"/>
    </location>
</feature>
<proteinExistence type="predicted"/>
<dbReference type="SUPFAM" id="SSF53955">
    <property type="entry name" value="Lysozyme-like"/>
    <property type="match status" value="1"/>
</dbReference>
<reference evidence="6 7" key="1">
    <citation type="submission" date="2016-12" db="EMBL/GenBank/DDBJ databases">
        <title>Complete genome sequence of Clostridium kluyveri JZZ isolated from the pit mud of a Chinese flavor liquor-making factory.</title>
        <authorList>
            <person name="Wang Y."/>
        </authorList>
    </citation>
    <scope>NUCLEOTIDE SEQUENCE [LARGE SCALE GENOMIC DNA]</scope>
    <source>
        <strain evidence="6 7">JZZ</strain>
    </source>
</reference>
<dbReference type="InterPro" id="IPR010090">
    <property type="entry name" value="Phage_tape_meas"/>
</dbReference>
<keyword evidence="3" id="KW-0812">Transmembrane</keyword>
<evidence type="ECO:0000256" key="1">
    <source>
        <dbReference type="ARBA" id="ARBA00022612"/>
    </source>
</evidence>
<keyword evidence="1" id="KW-1188">Viral release from host cell</keyword>
<feature type="domain" description="Transglycosylase SLT" evidence="4">
    <location>
        <begin position="1212"/>
        <end position="1310"/>
    </location>
</feature>
<dbReference type="InterPro" id="IPR016024">
    <property type="entry name" value="ARM-type_fold"/>
</dbReference>
<evidence type="ECO:0000259" key="5">
    <source>
        <dbReference type="Pfam" id="PF10145"/>
    </source>
</evidence>
<evidence type="ECO:0000256" key="2">
    <source>
        <dbReference type="SAM" id="Coils"/>
    </source>
</evidence>
<dbReference type="PANTHER" id="PTHR37813:SF1">
    <property type="entry name" value="FELS-2 PROPHAGE PROTEIN"/>
    <property type="match status" value="1"/>
</dbReference>
<evidence type="ECO:0000313" key="7">
    <source>
        <dbReference type="Proteomes" id="UP000184604"/>
    </source>
</evidence>
<keyword evidence="3" id="KW-1133">Transmembrane helix</keyword>
<evidence type="ECO:0000256" key="3">
    <source>
        <dbReference type="SAM" id="Phobius"/>
    </source>
</evidence>
<organism evidence="6 7">
    <name type="scientific">Clostridium kluyveri</name>
    <dbReference type="NCBI Taxonomy" id="1534"/>
    <lineage>
        <taxon>Bacteria</taxon>
        <taxon>Bacillati</taxon>
        <taxon>Bacillota</taxon>
        <taxon>Clostridia</taxon>
        <taxon>Eubacteriales</taxon>
        <taxon>Clostridiaceae</taxon>
        <taxon>Clostridium</taxon>
    </lineage>
</organism>
<dbReference type="Proteomes" id="UP000184604">
    <property type="component" value="Chromosome"/>
</dbReference>
<evidence type="ECO:0000313" key="6">
    <source>
        <dbReference type="EMBL" id="APM39390.1"/>
    </source>
</evidence>
<dbReference type="RefSeq" id="WP_073539015.1">
    <property type="nucleotide sequence ID" value="NZ_CP018335.1"/>
</dbReference>
<keyword evidence="3" id="KW-0472">Membrane</keyword>
<protein>
    <submittedName>
        <fullName evidence="6">Phage tail tape measure protein</fullName>
    </submittedName>
</protein>
<dbReference type="InterPro" id="IPR008258">
    <property type="entry name" value="Transglycosylase_SLT_dom_1"/>
</dbReference>
<gene>
    <name evidence="6" type="ORF">BS101_11880</name>
</gene>
<keyword evidence="2" id="KW-0175">Coiled coil</keyword>
<name>A0A1L5F989_CLOKL</name>
<dbReference type="NCBIfam" id="TIGR01760">
    <property type="entry name" value="tape_meas_TP901"/>
    <property type="match status" value="1"/>
</dbReference>
<dbReference type="Pfam" id="PF10145">
    <property type="entry name" value="PhageMin_Tail"/>
    <property type="match status" value="1"/>
</dbReference>
<dbReference type="InterPro" id="IPR023346">
    <property type="entry name" value="Lysozyme-like_dom_sf"/>
</dbReference>
<dbReference type="PANTHER" id="PTHR37813">
    <property type="entry name" value="FELS-2 PROPHAGE PROTEIN"/>
    <property type="match status" value="1"/>
</dbReference>
<dbReference type="Pfam" id="PF01464">
    <property type="entry name" value="SLT"/>
    <property type="match status" value="1"/>
</dbReference>
<dbReference type="Gene3D" id="1.10.530.10">
    <property type="match status" value="1"/>
</dbReference>
<feature type="transmembrane region" description="Helical" evidence="3">
    <location>
        <begin position="504"/>
        <end position="531"/>
    </location>
</feature>
<feature type="transmembrane region" description="Helical" evidence="3">
    <location>
        <begin position="538"/>
        <end position="561"/>
    </location>
</feature>
<dbReference type="OrthoDB" id="1677957at2"/>
<accession>A0A1L5F989</accession>
<dbReference type="EMBL" id="CP018335">
    <property type="protein sequence ID" value="APM39390.1"/>
    <property type="molecule type" value="Genomic_DNA"/>
</dbReference>